<evidence type="ECO:0000256" key="1">
    <source>
        <dbReference type="SAM" id="MobiDB-lite"/>
    </source>
</evidence>
<evidence type="ECO:0000313" key="3">
    <source>
        <dbReference type="Proteomes" id="UP000010552"/>
    </source>
</evidence>
<sequence>MQIHMSLEMESPKPPNLNTLMTKARHTLGDPNKSPLGTSQELLILQKGGGPAPLEAANTMHLSETRESNRYREERKLSAGSGELAEIPQTPQNAKNTELEGTLLPHDTHPGHSSSVVQLCFQLLQQQF</sequence>
<proteinExistence type="predicted"/>
<dbReference type="InParanoid" id="L5JWJ2"/>
<organism evidence="2 3">
    <name type="scientific">Pteropus alecto</name>
    <name type="common">Black flying fox</name>
    <dbReference type="NCBI Taxonomy" id="9402"/>
    <lineage>
        <taxon>Eukaryota</taxon>
        <taxon>Metazoa</taxon>
        <taxon>Chordata</taxon>
        <taxon>Craniata</taxon>
        <taxon>Vertebrata</taxon>
        <taxon>Euteleostomi</taxon>
        <taxon>Mammalia</taxon>
        <taxon>Eutheria</taxon>
        <taxon>Laurasiatheria</taxon>
        <taxon>Chiroptera</taxon>
        <taxon>Yinpterochiroptera</taxon>
        <taxon>Pteropodoidea</taxon>
        <taxon>Pteropodidae</taxon>
        <taxon>Pteropodinae</taxon>
        <taxon>Pteropus</taxon>
    </lineage>
</organism>
<reference evidence="3" key="1">
    <citation type="journal article" date="2013" name="Science">
        <title>Comparative analysis of bat genomes provides insight into the evolution of flight and immunity.</title>
        <authorList>
            <person name="Zhang G."/>
            <person name="Cowled C."/>
            <person name="Shi Z."/>
            <person name="Huang Z."/>
            <person name="Bishop-Lilly K.A."/>
            <person name="Fang X."/>
            <person name="Wynne J.W."/>
            <person name="Xiong Z."/>
            <person name="Baker M.L."/>
            <person name="Zhao W."/>
            <person name="Tachedjian M."/>
            <person name="Zhu Y."/>
            <person name="Zhou P."/>
            <person name="Jiang X."/>
            <person name="Ng J."/>
            <person name="Yang L."/>
            <person name="Wu L."/>
            <person name="Xiao J."/>
            <person name="Feng Y."/>
            <person name="Chen Y."/>
            <person name="Sun X."/>
            <person name="Zhang Y."/>
            <person name="Marsh G.A."/>
            <person name="Crameri G."/>
            <person name="Broder C.C."/>
            <person name="Frey K.G."/>
            <person name="Wang L.F."/>
            <person name="Wang J."/>
        </authorList>
    </citation>
    <scope>NUCLEOTIDE SEQUENCE [LARGE SCALE GENOMIC DNA]</scope>
</reference>
<gene>
    <name evidence="2" type="ORF">PAL_GLEAN10003494</name>
</gene>
<dbReference type="EMBL" id="KB031095">
    <property type="protein sequence ID" value="ELK03392.1"/>
    <property type="molecule type" value="Genomic_DNA"/>
</dbReference>
<accession>L5JWJ2</accession>
<dbReference type="Proteomes" id="UP000010552">
    <property type="component" value="Unassembled WGS sequence"/>
</dbReference>
<name>L5JWJ2_PTEAL</name>
<feature type="region of interest" description="Disordered" evidence="1">
    <location>
        <begin position="1"/>
        <end position="20"/>
    </location>
</feature>
<feature type="region of interest" description="Disordered" evidence="1">
    <location>
        <begin position="63"/>
        <end position="109"/>
    </location>
</feature>
<keyword evidence="3" id="KW-1185">Reference proteome</keyword>
<protein>
    <submittedName>
        <fullName evidence="2">Uncharacterized protein</fullName>
    </submittedName>
</protein>
<dbReference type="AlphaFoldDB" id="L5JWJ2"/>
<feature type="compositionally biased region" description="Basic and acidic residues" evidence="1">
    <location>
        <begin position="63"/>
        <end position="77"/>
    </location>
</feature>
<evidence type="ECO:0000313" key="2">
    <source>
        <dbReference type="EMBL" id="ELK03392.1"/>
    </source>
</evidence>